<keyword evidence="11" id="KW-0175">Coiled coil</keyword>
<keyword evidence="10" id="KW-0131">Cell cycle</keyword>
<dbReference type="Gene3D" id="1.20.1250.20">
    <property type="entry name" value="MFS general substrate transporter like domains"/>
    <property type="match status" value="1"/>
</dbReference>
<feature type="region of interest" description="Disordered" evidence="12">
    <location>
        <begin position="1"/>
        <end position="20"/>
    </location>
</feature>
<dbReference type="CDD" id="cd17414">
    <property type="entry name" value="MFS_NPF4"/>
    <property type="match status" value="1"/>
</dbReference>
<feature type="transmembrane region" description="Helical" evidence="13">
    <location>
        <begin position="1045"/>
        <end position="1064"/>
    </location>
</feature>
<evidence type="ECO:0000256" key="1">
    <source>
        <dbReference type="ARBA" id="ARBA00004123"/>
    </source>
</evidence>
<feature type="transmembrane region" description="Helical" evidence="13">
    <location>
        <begin position="1272"/>
        <end position="1293"/>
    </location>
</feature>
<sequence>MILRTPVPKKRRPESVVEDLHSPVSDRRLVRYEEPGPITAVEPSDEMVCTYHCRQMVKSEFMAALNNAEKQVAEYQAKLELMNNELTQSEDERTKFRDSILSLEQKLEASKGREQALQKRLLKEVDEFMERYKEQVKQCSELEVQLSKEVDSRKKAELSFTSAKERATDLEGRLQRLSDSAEREKNIIKEERQHLQDDSKLSARKMTADVCFGRNFRKRIRVAKEAVEWFEETARRAVFLVLVSVNCEPLFGNFIPTRLKQIVDITFVYICCLCEKNALEQKLATYPIPSQESTSSEDKNLVKYLQEQIRGYEAEVQEARKFKAFHTNSELLKEKLIQEKGRREKVEVELSKLQDVQLSAQKLELELVSWKSLLEELPDVSSLSDIPKKFAALQKEAIQNMMEVSELKAQLKQLEVALELGENKRQHYEKESCLEKQRANNAALEAKRLQMMVPISFHHWQIKSNNLSLQFAGQKLAVHNFFTYVANQVSSGSDFKLGIQPILSLTCQTQSTCATCKLSSVTEERDRLKKEAAMLSKLKNSHESGLPNETLVKDLESSLADRENTIKELQTNLHEQQGVVNHLHDELKILSEQLSSEARRVKSLEREGDRLRAEISLLESKLGHGDYSAANTKVLRMVNTLAVDNETKHTIDSLREELKKTQSKLQAIEELKGQSDAANIIDDGIPEKLAQLKSQIATLEKREERYKAVFAEKISIFRRACCLLFGYKIVMDDQQRADGIHVTRFILQSIYAQSDDEKLEFEYESGNTNILANDYSSQPEVAQQLFIPGRIKATFVLADVLFVCTKWHQLAGPWRGEEEQAILSHYLLAVIYLLIPEIQSTVIPYYGGITDRINGNTMQLVEVHVKLLPSAHLQNLHSHLSLTFELHPQHRECGWPEELSLCHGSGRDMMSDLELPTEREKHGICLKKRGSSCFQLSDMDAQTRHGGSEELMCAEVFLDWKGRACKASKHGGMRAAVFLLGLQALEMMAIAAVGNNLITYVFNEMHFPLSKSANLVTNFIGTVFLLSLLGGFLSDSYLGSYRTMFVFGIIELSGFVLLTVQAHFPQLRPPQCNMISEGDLCVQAKGLKALIFYIALYLVALGSGCLKPNIISQGADQFPKDDHNHSKKLSTYFNTAYFSFCVGELIALTVLVWVQTRSGMDVGFSLSAATMAAGLISLICGMFYYRNKPPQGSIFTPIANVLVAAIMKRKQVSLNAKVLDHVRNDLSDNNTIDYSSEAVSQHSACIQVPGDSNTKEHSWMQCTVAQVEQVKIILSVIPIFACTIIFNTILAQLQTFSVQQGSEMNAQVTEAFEIPPASLQAIPYLMLIVLVPLYEIGFVPLARKFTKKDSGISSLHRIGLGLFTVTFSMVSAALVEKKRRDLAVKSGKQLSIFWITPQFLIFGISEMFTAVGLIEFFYKQSMARMQAFLTAMTYCSYSFGFYLSSLLVSLVNKVTSSGPLTRGWLSDNNLNKDRLDLFYWLLAALSLLNFINYLYWSRWYSDDDPSSPSDSPPNNLACVEEEDYTGLVSSSKIIEDQNIPV</sequence>
<dbReference type="PANTHER" id="PTHR23168">
    <property type="entry name" value="MITOTIC SPINDLE ASSEMBLY CHECKPOINT PROTEIN MAD1 MITOTIC ARREST DEFICIENT-LIKE PROTEIN 1"/>
    <property type="match status" value="1"/>
</dbReference>
<feature type="transmembrane region" description="Helical" evidence="13">
    <location>
        <begin position="1427"/>
        <end position="1451"/>
    </location>
</feature>
<evidence type="ECO:0000256" key="7">
    <source>
        <dbReference type="ARBA" id="ARBA00022989"/>
    </source>
</evidence>
<dbReference type="InterPro" id="IPR000109">
    <property type="entry name" value="POT_fam"/>
</dbReference>
<feature type="coiled-coil region" evidence="11">
    <location>
        <begin position="651"/>
        <end position="709"/>
    </location>
</feature>
<evidence type="ECO:0000256" key="3">
    <source>
        <dbReference type="ARBA" id="ARBA00008029"/>
    </source>
</evidence>
<feature type="transmembrane region" description="Helical" evidence="13">
    <location>
        <begin position="1131"/>
        <end position="1154"/>
    </location>
</feature>
<comment type="similarity">
    <text evidence="3">Belongs to the MAD1 family.</text>
</comment>
<evidence type="ECO:0000313" key="14">
    <source>
        <dbReference type="EMBL" id="KAG6512931.1"/>
    </source>
</evidence>
<reference evidence="14 15" key="1">
    <citation type="submission" date="2020-08" db="EMBL/GenBank/DDBJ databases">
        <title>Plant Genome Project.</title>
        <authorList>
            <person name="Zhang R.-G."/>
        </authorList>
    </citation>
    <scope>NUCLEOTIDE SEQUENCE [LARGE SCALE GENOMIC DNA]</scope>
    <source>
        <tissue evidence="14">Rhizome</tissue>
    </source>
</reference>
<feature type="transmembrane region" description="Helical" evidence="13">
    <location>
        <begin position="1477"/>
        <end position="1496"/>
    </location>
</feature>
<dbReference type="SUPFAM" id="SSF103473">
    <property type="entry name" value="MFS general substrate transporter"/>
    <property type="match status" value="1"/>
</dbReference>
<keyword evidence="9" id="KW-0539">Nucleus</keyword>
<dbReference type="GO" id="GO:0051301">
    <property type="term" value="P:cell division"/>
    <property type="evidence" value="ECO:0007669"/>
    <property type="project" value="UniProtKB-KW"/>
</dbReference>
<dbReference type="Gene3D" id="1.20.5.170">
    <property type="match status" value="1"/>
</dbReference>
<dbReference type="GO" id="GO:0072686">
    <property type="term" value="C:mitotic spindle"/>
    <property type="evidence" value="ECO:0007669"/>
    <property type="project" value="TreeGrafter"/>
</dbReference>
<feature type="transmembrane region" description="Helical" evidence="13">
    <location>
        <begin position="1090"/>
        <end position="1111"/>
    </location>
</feature>
<evidence type="ECO:0000256" key="4">
    <source>
        <dbReference type="ARBA" id="ARBA00022618"/>
    </source>
</evidence>
<proteinExistence type="inferred from homology"/>
<feature type="coiled-coil region" evidence="11">
    <location>
        <begin position="518"/>
        <end position="621"/>
    </location>
</feature>
<comment type="caution">
    <text evidence="14">The sequence shown here is derived from an EMBL/GenBank/DDBJ whole genome shotgun (WGS) entry which is preliminary data.</text>
</comment>
<feature type="transmembrane region" description="Helical" evidence="13">
    <location>
        <begin position="1321"/>
        <end position="1342"/>
    </location>
</feature>
<evidence type="ECO:0000256" key="10">
    <source>
        <dbReference type="ARBA" id="ARBA00023306"/>
    </source>
</evidence>
<evidence type="ECO:0000256" key="13">
    <source>
        <dbReference type="SAM" id="Phobius"/>
    </source>
</evidence>
<evidence type="ECO:0000256" key="2">
    <source>
        <dbReference type="ARBA" id="ARBA00004141"/>
    </source>
</evidence>
<feature type="coiled-coil region" evidence="11">
    <location>
        <begin position="58"/>
        <end position="198"/>
    </location>
</feature>
<keyword evidence="7 13" id="KW-1133">Transmembrane helix</keyword>
<keyword evidence="4" id="KW-0132">Cell division</keyword>
<evidence type="ECO:0000313" key="15">
    <source>
        <dbReference type="Proteomes" id="UP000734854"/>
    </source>
</evidence>
<dbReference type="InterPro" id="IPR008672">
    <property type="entry name" value="Mad1"/>
</dbReference>
<dbReference type="GO" id="GO:0051315">
    <property type="term" value="P:attachment of mitotic spindle microtubules to kinetochore"/>
    <property type="evidence" value="ECO:0007669"/>
    <property type="project" value="TreeGrafter"/>
</dbReference>
<evidence type="ECO:0000256" key="8">
    <source>
        <dbReference type="ARBA" id="ARBA00023136"/>
    </source>
</evidence>
<dbReference type="GO" id="GO:0016020">
    <property type="term" value="C:membrane"/>
    <property type="evidence" value="ECO:0007669"/>
    <property type="project" value="UniProtKB-SubCell"/>
</dbReference>
<dbReference type="PANTHER" id="PTHR23168:SF0">
    <property type="entry name" value="MITOTIC SPINDLE ASSEMBLY CHECKPOINT PROTEIN MAD1"/>
    <property type="match status" value="1"/>
</dbReference>
<keyword evidence="15" id="KW-1185">Reference proteome</keyword>
<keyword evidence="6" id="KW-0498">Mitosis</keyword>
<evidence type="ECO:0000256" key="11">
    <source>
        <dbReference type="SAM" id="Coils"/>
    </source>
</evidence>
<organism evidence="14 15">
    <name type="scientific">Zingiber officinale</name>
    <name type="common">Ginger</name>
    <name type="synonym">Amomum zingiber</name>
    <dbReference type="NCBI Taxonomy" id="94328"/>
    <lineage>
        <taxon>Eukaryota</taxon>
        <taxon>Viridiplantae</taxon>
        <taxon>Streptophyta</taxon>
        <taxon>Embryophyta</taxon>
        <taxon>Tracheophyta</taxon>
        <taxon>Spermatophyta</taxon>
        <taxon>Magnoliopsida</taxon>
        <taxon>Liliopsida</taxon>
        <taxon>Zingiberales</taxon>
        <taxon>Zingiberaceae</taxon>
        <taxon>Zingiber</taxon>
    </lineage>
</organism>
<dbReference type="GO" id="GO:0007094">
    <property type="term" value="P:mitotic spindle assembly checkpoint signaling"/>
    <property type="evidence" value="ECO:0007669"/>
    <property type="project" value="InterPro"/>
</dbReference>
<protein>
    <submittedName>
        <fullName evidence="14">Uncharacterized protein</fullName>
    </submittedName>
</protein>
<evidence type="ECO:0000256" key="9">
    <source>
        <dbReference type="ARBA" id="ARBA00023242"/>
    </source>
</evidence>
<dbReference type="Pfam" id="PF00854">
    <property type="entry name" value="PTR2"/>
    <property type="match status" value="1"/>
</dbReference>
<dbReference type="EMBL" id="JACMSC010000008">
    <property type="protein sequence ID" value="KAG6512931.1"/>
    <property type="molecule type" value="Genomic_DNA"/>
</dbReference>
<dbReference type="SUPFAM" id="SSF75704">
    <property type="entry name" value="Mitotic arrest deficient-like 1, Mad1"/>
    <property type="match status" value="1"/>
</dbReference>
<feature type="transmembrane region" description="Helical" evidence="13">
    <location>
        <begin position="1166"/>
        <end position="1185"/>
    </location>
</feature>
<dbReference type="GO" id="GO:0000776">
    <property type="term" value="C:kinetochore"/>
    <property type="evidence" value="ECO:0007669"/>
    <property type="project" value="TreeGrafter"/>
</dbReference>
<evidence type="ECO:0000256" key="5">
    <source>
        <dbReference type="ARBA" id="ARBA00022692"/>
    </source>
</evidence>
<evidence type="ECO:0000256" key="6">
    <source>
        <dbReference type="ARBA" id="ARBA00022776"/>
    </source>
</evidence>
<feature type="coiled-coil region" evidence="11">
    <location>
        <begin position="404"/>
        <end position="431"/>
    </location>
</feature>
<accession>A0A8J5GYV8</accession>
<dbReference type="GO" id="GO:0022857">
    <property type="term" value="F:transmembrane transporter activity"/>
    <property type="evidence" value="ECO:0007669"/>
    <property type="project" value="InterPro"/>
</dbReference>
<dbReference type="Gene3D" id="6.10.250.90">
    <property type="match status" value="1"/>
</dbReference>
<name>A0A8J5GYV8_ZINOF</name>
<feature type="transmembrane region" description="Helical" evidence="13">
    <location>
        <begin position="1015"/>
        <end position="1033"/>
    </location>
</feature>
<keyword evidence="5 13" id="KW-0812">Transmembrane</keyword>
<dbReference type="Gene3D" id="3.30.457.60">
    <property type="match status" value="1"/>
</dbReference>
<dbReference type="Pfam" id="PF05557">
    <property type="entry name" value="MAD"/>
    <property type="match status" value="1"/>
</dbReference>
<dbReference type="GO" id="GO:0005635">
    <property type="term" value="C:nuclear envelope"/>
    <property type="evidence" value="ECO:0007669"/>
    <property type="project" value="TreeGrafter"/>
</dbReference>
<feature type="transmembrane region" description="Helical" evidence="13">
    <location>
        <begin position="975"/>
        <end position="1003"/>
    </location>
</feature>
<feature type="transmembrane region" description="Helical" evidence="13">
    <location>
        <begin position="1191"/>
        <end position="1207"/>
    </location>
</feature>
<feature type="transmembrane region" description="Helical" evidence="13">
    <location>
        <begin position="1395"/>
        <end position="1418"/>
    </location>
</feature>
<feature type="transmembrane region" description="Helical" evidence="13">
    <location>
        <begin position="1354"/>
        <end position="1375"/>
    </location>
</feature>
<gene>
    <name evidence="14" type="ORF">ZIOFF_031070</name>
</gene>
<comment type="subcellular location">
    <subcellularLocation>
        <location evidence="2">Membrane</location>
        <topology evidence="2">Multi-pass membrane protein</topology>
    </subcellularLocation>
    <subcellularLocation>
        <location evidence="1">Nucleus</location>
    </subcellularLocation>
</comment>
<dbReference type="InterPro" id="IPR036259">
    <property type="entry name" value="MFS_trans_sf"/>
</dbReference>
<dbReference type="Proteomes" id="UP000734854">
    <property type="component" value="Unassembled WGS sequence"/>
</dbReference>
<keyword evidence="8 13" id="KW-0472">Membrane</keyword>
<evidence type="ECO:0000256" key="12">
    <source>
        <dbReference type="SAM" id="MobiDB-lite"/>
    </source>
</evidence>